<comment type="caution">
    <text evidence="1">The sequence shown here is derived from an EMBL/GenBank/DDBJ whole genome shotgun (WGS) entry which is preliminary data.</text>
</comment>
<sequence>MPFMGGPLNFVLVYIWSRQNPYTIINFMGLFSCTAPYFPLVMLGFSAVMSGRIPVEDLVGIMVGHVLWFFEDEWPRRSESGGVRVLRAPGVLRELMGQGRDLDDQGLLDTDDEEEEGSSGDAEGSGASPRGEGSQGAGSSHSREARPDDDEGSDSGSPRTHGEKARLDLNQSEPILRKHPGCEGNDGEGHTPSSKGSTASINLMSPSQGVTTVRRRDPYQPDE</sequence>
<accession>A0ACC1HI80</accession>
<gene>
    <name evidence="1" type="ORF">EV182_001996</name>
</gene>
<proteinExistence type="predicted"/>
<dbReference type="EMBL" id="JAMZIH010005507">
    <property type="protein sequence ID" value="KAJ1675070.1"/>
    <property type="molecule type" value="Genomic_DNA"/>
</dbReference>
<reference evidence="1" key="1">
    <citation type="submission" date="2022-06" db="EMBL/GenBank/DDBJ databases">
        <title>Phylogenomic reconstructions and comparative analyses of Kickxellomycotina fungi.</title>
        <authorList>
            <person name="Reynolds N.K."/>
            <person name="Stajich J.E."/>
            <person name="Barry K."/>
            <person name="Grigoriev I.V."/>
            <person name="Crous P."/>
            <person name="Smith M.E."/>
        </authorList>
    </citation>
    <scope>NUCLEOTIDE SEQUENCE</scope>
    <source>
        <strain evidence="1">RSA 2271</strain>
    </source>
</reference>
<name>A0ACC1HI80_9FUNG</name>
<organism evidence="1 2">
    <name type="scientific">Spiromyces aspiralis</name>
    <dbReference type="NCBI Taxonomy" id="68401"/>
    <lineage>
        <taxon>Eukaryota</taxon>
        <taxon>Fungi</taxon>
        <taxon>Fungi incertae sedis</taxon>
        <taxon>Zoopagomycota</taxon>
        <taxon>Kickxellomycotina</taxon>
        <taxon>Kickxellomycetes</taxon>
        <taxon>Kickxellales</taxon>
        <taxon>Kickxellaceae</taxon>
        <taxon>Spiromyces</taxon>
    </lineage>
</organism>
<keyword evidence="2" id="KW-1185">Reference proteome</keyword>
<protein>
    <submittedName>
        <fullName evidence="1">Uncharacterized protein</fullName>
    </submittedName>
</protein>
<evidence type="ECO:0000313" key="2">
    <source>
        <dbReference type="Proteomes" id="UP001145114"/>
    </source>
</evidence>
<dbReference type="Proteomes" id="UP001145114">
    <property type="component" value="Unassembled WGS sequence"/>
</dbReference>
<evidence type="ECO:0000313" key="1">
    <source>
        <dbReference type="EMBL" id="KAJ1675070.1"/>
    </source>
</evidence>